<dbReference type="Pfam" id="PF21082">
    <property type="entry name" value="MS_channel_3rd"/>
    <property type="match status" value="1"/>
</dbReference>
<feature type="domain" description="Mechanosensitive ion channel transmembrane helices 2/3" evidence="11">
    <location>
        <begin position="73"/>
        <end position="114"/>
    </location>
</feature>
<dbReference type="Gene3D" id="3.30.70.100">
    <property type="match status" value="1"/>
</dbReference>
<dbReference type="SUPFAM" id="SSF50182">
    <property type="entry name" value="Sm-like ribonucleoproteins"/>
    <property type="match status" value="1"/>
</dbReference>
<dbReference type="InterPro" id="IPR011066">
    <property type="entry name" value="MscS_channel_C_sf"/>
</dbReference>
<keyword evidence="13" id="KW-1185">Reference proteome</keyword>
<keyword evidence="5 8" id="KW-1133">Transmembrane helix</keyword>
<evidence type="ECO:0000256" key="3">
    <source>
        <dbReference type="ARBA" id="ARBA00022475"/>
    </source>
</evidence>
<keyword evidence="4 8" id="KW-0812">Transmembrane</keyword>
<feature type="domain" description="Mechanosensitive ion channel MscS C-terminal" evidence="10">
    <location>
        <begin position="186"/>
        <end position="270"/>
    </location>
</feature>
<dbReference type="AlphaFoldDB" id="A0A927D0Q4"/>
<feature type="transmembrane region" description="Helical" evidence="8">
    <location>
        <begin position="97"/>
        <end position="117"/>
    </location>
</feature>
<dbReference type="Gene3D" id="1.10.287.1260">
    <property type="match status" value="1"/>
</dbReference>
<dbReference type="InterPro" id="IPR045276">
    <property type="entry name" value="YbiO_bact"/>
</dbReference>
<evidence type="ECO:0000256" key="1">
    <source>
        <dbReference type="ARBA" id="ARBA00004651"/>
    </source>
</evidence>
<dbReference type="Pfam" id="PF21088">
    <property type="entry name" value="MS_channel_1st"/>
    <property type="match status" value="1"/>
</dbReference>
<dbReference type="FunFam" id="2.30.30.60:FF:000001">
    <property type="entry name" value="MscS Mechanosensitive ion channel"/>
    <property type="match status" value="1"/>
</dbReference>
<comment type="similarity">
    <text evidence="2">Belongs to the MscS (TC 1.A.23) family.</text>
</comment>
<evidence type="ECO:0000259" key="11">
    <source>
        <dbReference type="Pfam" id="PF21088"/>
    </source>
</evidence>
<dbReference type="GO" id="GO:0008381">
    <property type="term" value="F:mechanosensitive monoatomic ion channel activity"/>
    <property type="evidence" value="ECO:0007669"/>
    <property type="project" value="InterPro"/>
</dbReference>
<evidence type="ECO:0000256" key="6">
    <source>
        <dbReference type="ARBA" id="ARBA00023136"/>
    </source>
</evidence>
<evidence type="ECO:0000259" key="9">
    <source>
        <dbReference type="Pfam" id="PF00924"/>
    </source>
</evidence>
<proteinExistence type="inferred from homology"/>
<evidence type="ECO:0000256" key="4">
    <source>
        <dbReference type="ARBA" id="ARBA00022692"/>
    </source>
</evidence>
<dbReference type="InterPro" id="IPR049278">
    <property type="entry name" value="MS_channel_C"/>
</dbReference>
<dbReference type="GO" id="GO:0005886">
    <property type="term" value="C:plasma membrane"/>
    <property type="evidence" value="ECO:0007669"/>
    <property type="project" value="UniProtKB-SubCell"/>
</dbReference>
<evidence type="ECO:0000256" key="7">
    <source>
        <dbReference type="ARBA" id="ARBA00059688"/>
    </source>
</evidence>
<reference evidence="12" key="1">
    <citation type="submission" date="2020-09" db="EMBL/GenBank/DDBJ databases">
        <title>Bacillus faecalis sp. nov., a moderately halophilic bacterium isolated from cow faeces.</title>
        <authorList>
            <person name="Jiang L."/>
            <person name="Lee J."/>
        </authorList>
    </citation>
    <scope>NUCLEOTIDE SEQUENCE</scope>
    <source>
        <strain evidence="12">AGMB 02131</strain>
    </source>
</reference>
<dbReference type="PANTHER" id="PTHR30460">
    <property type="entry name" value="MODERATE CONDUCTANCE MECHANOSENSITIVE CHANNEL YBIO"/>
    <property type="match status" value="1"/>
</dbReference>
<dbReference type="SUPFAM" id="SSF82689">
    <property type="entry name" value="Mechanosensitive channel protein MscS (YggB), C-terminal domain"/>
    <property type="match status" value="1"/>
</dbReference>
<dbReference type="InterPro" id="IPR010920">
    <property type="entry name" value="LSM_dom_sf"/>
</dbReference>
<keyword evidence="3" id="KW-1003">Cell membrane</keyword>
<dbReference type="PANTHER" id="PTHR30460:SF0">
    <property type="entry name" value="MODERATE CONDUCTANCE MECHANOSENSITIVE CHANNEL YBIO"/>
    <property type="match status" value="1"/>
</dbReference>
<evidence type="ECO:0000313" key="12">
    <source>
        <dbReference type="EMBL" id="MBD3109335.1"/>
    </source>
</evidence>
<accession>A0A927D0Q4</accession>
<feature type="domain" description="Mechanosensitive ion channel MscS" evidence="9">
    <location>
        <begin position="116"/>
        <end position="179"/>
    </location>
</feature>
<gene>
    <name evidence="12" type="ORF">IEO70_13370</name>
</gene>
<dbReference type="Gene3D" id="2.30.30.60">
    <property type="match status" value="1"/>
</dbReference>
<comment type="subcellular location">
    <subcellularLocation>
        <location evidence="1">Cell membrane</location>
        <topology evidence="1">Multi-pass membrane protein</topology>
    </subcellularLocation>
</comment>
<name>A0A927D0Q4_9BACI</name>
<feature type="transmembrane region" description="Helical" evidence="8">
    <location>
        <begin position="16"/>
        <end position="41"/>
    </location>
</feature>
<evidence type="ECO:0000313" key="13">
    <source>
        <dbReference type="Proteomes" id="UP000602076"/>
    </source>
</evidence>
<dbReference type="Proteomes" id="UP000602076">
    <property type="component" value="Unassembled WGS sequence"/>
</dbReference>
<feature type="transmembrane region" description="Helical" evidence="8">
    <location>
        <begin position="70"/>
        <end position="91"/>
    </location>
</feature>
<dbReference type="SUPFAM" id="SSF82861">
    <property type="entry name" value="Mechanosensitive channel protein MscS (YggB), transmembrane region"/>
    <property type="match status" value="1"/>
</dbReference>
<evidence type="ECO:0000256" key="8">
    <source>
        <dbReference type="SAM" id="Phobius"/>
    </source>
</evidence>
<dbReference type="FunFam" id="1.10.287.1260:FF:000005">
    <property type="entry name" value="Mechanosensitive ion channel family protein"/>
    <property type="match status" value="1"/>
</dbReference>
<keyword evidence="6 8" id="KW-0472">Membrane</keyword>
<dbReference type="Pfam" id="PF00924">
    <property type="entry name" value="MS_channel_2nd"/>
    <property type="match status" value="1"/>
</dbReference>
<dbReference type="InterPro" id="IPR006685">
    <property type="entry name" value="MscS_channel_2nd"/>
</dbReference>
<dbReference type="RefSeq" id="WP_190998872.1">
    <property type="nucleotide sequence ID" value="NZ_JACXSI010000033.1"/>
</dbReference>
<comment type="caution">
    <text evidence="12">The sequence shown here is derived from an EMBL/GenBank/DDBJ whole genome shotgun (WGS) entry which is preliminary data.</text>
</comment>
<evidence type="ECO:0000256" key="5">
    <source>
        <dbReference type="ARBA" id="ARBA00022989"/>
    </source>
</evidence>
<sequence>MNIINHYLDVLTTDEFWFGITDVVFQVTLIVIISGLIVKIVKKAIAKVFMLRAKSRLRTSERRDETMKRLLQNIAAYIIYFIAILMALDTVDINVKGLLAGAGIVGLAVGFGAQSLVKDVITGFFIIFEDQFAVGDFVRIGQLEGTVEEIGLRTTKIKNVTGELNIIPNGNILEVTNFSIHNSVAVVDFGISYEGDVERAERIITQLLESMPERYEDLVRTPELLGIQSFGASEIVLRITAETLPMRHFYIARQIRKELKETLDANGIEIPYPHMVMYSRQDEDKKQSAKQI</sequence>
<dbReference type="InterPro" id="IPR023408">
    <property type="entry name" value="MscS_beta-dom_sf"/>
</dbReference>
<comment type="function">
    <text evidence="7">May play a role in resistance to osmotic downshock.</text>
</comment>
<dbReference type="EMBL" id="JACXSI010000033">
    <property type="protein sequence ID" value="MBD3109335.1"/>
    <property type="molecule type" value="Genomic_DNA"/>
</dbReference>
<dbReference type="InterPro" id="IPR011014">
    <property type="entry name" value="MscS_channel_TM-2"/>
</dbReference>
<evidence type="ECO:0000259" key="10">
    <source>
        <dbReference type="Pfam" id="PF21082"/>
    </source>
</evidence>
<organism evidence="12 13">
    <name type="scientific">Peribacillus faecalis</name>
    <dbReference type="NCBI Taxonomy" id="2772559"/>
    <lineage>
        <taxon>Bacteria</taxon>
        <taxon>Bacillati</taxon>
        <taxon>Bacillota</taxon>
        <taxon>Bacilli</taxon>
        <taxon>Bacillales</taxon>
        <taxon>Bacillaceae</taxon>
        <taxon>Peribacillus</taxon>
    </lineage>
</organism>
<protein>
    <submittedName>
        <fullName evidence="12">Mechanosensitive ion channel family protein</fullName>
    </submittedName>
</protein>
<dbReference type="InterPro" id="IPR049142">
    <property type="entry name" value="MS_channel_1st"/>
</dbReference>
<evidence type="ECO:0000256" key="2">
    <source>
        <dbReference type="ARBA" id="ARBA00008017"/>
    </source>
</evidence>